<organism evidence="4 5">
    <name type="scientific">Schizopora paradoxa</name>
    <dbReference type="NCBI Taxonomy" id="27342"/>
    <lineage>
        <taxon>Eukaryota</taxon>
        <taxon>Fungi</taxon>
        <taxon>Dikarya</taxon>
        <taxon>Basidiomycota</taxon>
        <taxon>Agaricomycotina</taxon>
        <taxon>Agaricomycetes</taxon>
        <taxon>Hymenochaetales</taxon>
        <taxon>Schizoporaceae</taxon>
        <taxon>Schizopora</taxon>
    </lineage>
</organism>
<evidence type="ECO:0000313" key="4">
    <source>
        <dbReference type="EMBL" id="KLO16989.1"/>
    </source>
</evidence>
<protein>
    <recommendedName>
        <fullName evidence="1">RNA-dependent RNA polymerase</fullName>
        <ecNumber evidence="1">2.7.7.48</ecNumber>
    </recommendedName>
</protein>
<dbReference type="InParanoid" id="A0A0H2RZ49"/>
<dbReference type="PANTHER" id="PTHR23079:SF55">
    <property type="entry name" value="RNA-DIRECTED RNA POLYMERASE"/>
    <property type="match status" value="1"/>
</dbReference>
<gene>
    <name evidence="4" type="ORF">SCHPADRAFT_937361</name>
</gene>
<dbReference type="OrthoDB" id="6513042at2759"/>
<comment type="catalytic activity">
    <reaction evidence="1">
        <text>RNA(n) + a ribonucleoside 5'-triphosphate = RNA(n+1) + diphosphate</text>
        <dbReference type="Rhea" id="RHEA:21248"/>
        <dbReference type="Rhea" id="RHEA-COMP:14527"/>
        <dbReference type="Rhea" id="RHEA-COMP:17342"/>
        <dbReference type="ChEBI" id="CHEBI:33019"/>
        <dbReference type="ChEBI" id="CHEBI:61557"/>
        <dbReference type="ChEBI" id="CHEBI:140395"/>
        <dbReference type="EC" id="2.7.7.48"/>
    </reaction>
</comment>
<dbReference type="EMBL" id="KQ085909">
    <property type="protein sequence ID" value="KLO16989.1"/>
    <property type="molecule type" value="Genomic_DNA"/>
</dbReference>
<reference evidence="4 5" key="1">
    <citation type="submission" date="2015-04" db="EMBL/GenBank/DDBJ databases">
        <title>Complete genome sequence of Schizopora paradoxa KUC8140, a cosmopolitan wood degrader in East Asia.</title>
        <authorList>
            <consortium name="DOE Joint Genome Institute"/>
            <person name="Min B."/>
            <person name="Park H."/>
            <person name="Jang Y."/>
            <person name="Kim J.-J."/>
            <person name="Kim K.H."/>
            <person name="Pangilinan J."/>
            <person name="Lipzen A."/>
            <person name="Riley R."/>
            <person name="Grigoriev I.V."/>
            <person name="Spatafora J.W."/>
            <person name="Choi I.-G."/>
        </authorList>
    </citation>
    <scope>NUCLEOTIDE SEQUENCE [LARGE SCALE GENOMIC DNA]</scope>
    <source>
        <strain evidence="4 5">KUC8140</strain>
    </source>
</reference>
<evidence type="ECO:0000256" key="2">
    <source>
        <dbReference type="SAM" id="MobiDB-lite"/>
    </source>
</evidence>
<feature type="compositionally biased region" description="Basic and acidic residues" evidence="2">
    <location>
        <begin position="1142"/>
        <end position="1155"/>
    </location>
</feature>
<feature type="domain" description="RDRP core" evidence="3">
    <location>
        <begin position="535"/>
        <end position="1123"/>
    </location>
</feature>
<dbReference type="GO" id="GO:0003968">
    <property type="term" value="F:RNA-directed RNA polymerase activity"/>
    <property type="evidence" value="ECO:0007669"/>
    <property type="project" value="UniProtKB-KW"/>
</dbReference>
<evidence type="ECO:0000313" key="5">
    <source>
        <dbReference type="Proteomes" id="UP000053477"/>
    </source>
</evidence>
<sequence length="1329" mass="149944">MEVFMKDVASSTTVSQIRLEISKIIHGSNYDSFNTPKPANFNVYLHRPKQIKLRKGSRTFKTGCVTFHLEVLGIRFLEDCERMPIKLGGRKISFRKSCNPPRLDVLERIKRTSFEERPQLAAKVAMERDLTESSEISSLQFGWECRDDAFSVEFEIQPSNRATSASHRAQFSLEERDLVITLATDSKSMALSDGDSLDEEPLAVHSSFFRESSTKTRMPASESSTQIGKLATVANLSALTSVPKVMEEEAPATRKETIKISLEYDPEIVRRIVDEMASEPYWGNYFGYDSFCDLERSESLRIPISQIDGAYWSERSNSPVVYLTLSIPPSFIRTTYNYMMSAWDDDGETKERMPSLSVEGHSSVSPFVSTSLRLTFASDTELHKFRRHWTYLKSKLDLTLYDFVVVRRNLFSPVLMSQLDRWLGQLEWPVAFHLHALIANRAMNPRELLDLRPSIEDVRTLEGEKMLSEILRCFKNELEKRWYSEVEESGESAELCFSGVLREHRTRSGTSSNVPYVPRATDAAEGLFNCFHVMVTPTRLHLDGPFPERSNRMTRRYAAHGDCFLRVNFTDEVNHRLSPDHESGGTHLIRERVGGILKKGIRVGGRQFEFLAYSQSALKEHAVWFVTPFWDEESRTLVNAASIRQSIGHFENCRHDPRLIYCPARYAARLSQAFTSTDNSITVQAGEVAEIPDIKRNGSCFTDGAGSVSKEMAHEITQGLRAKKRRGLVEDGTHPPVRAFQIRYQGCKGVVCVDHTLEGRKLVLRPSMTKFEAYNTNDIEIASYFAKPSKLFLNRPLIMLLEGLGVPTDAFLELQRTAVKNVQDAIHSLSASAKLLDTYGLGTAFRLPSILLNLEKLGCELGDHFDKELMKLAIFHALRELKYRARIPAPGYTLVGVADVHSYLREGQVFVCVQEPNEEPKYLKGPVLITRSPVIHPGDVQIVDAIGPPPANSPFAVEPLQNTVVFSTLGSRSLPSCLGGGDLDGDVYNITEYKALRPKYTYEAAGYEAAERKELETHSTIDDVADFVVEYIISDKLGVIATNWLIFADMRDEGILDEDCLSLAKLHSDAVDYPKTGTPVSDIIPKPKAPYPDWSQPEVIKKTDRVQAYYKSQKALGILYRDIQLFDPLSGKRTRKRGLRTTQDKNAGKEAKEEAKDNLRSAFNTLSVDEDNVYQGVILKARSYLPNHSFDDPDMGIYKTIAEDVFFAFSSRLEHICASHSLHSGDSRLSEAEAILGVISERTSQFRRRQELMSKLREVTGQLVIDIRYDLQMGDESDNRDRLLLAIAAWKLSYDKLAAKEFGARSFWWVCLGAALATMRAIDGEEDAA</sequence>
<feature type="region of interest" description="Disordered" evidence="2">
    <location>
        <begin position="1134"/>
        <end position="1155"/>
    </location>
</feature>
<dbReference type="PANTHER" id="PTHR23079">
    <property type="entry name" value="RNA-DEPENDENT RNA POLYMERASE"/>
    <property type="match status" value="1"/>
</dbReference>
<keyword evidence="1" id="KW-0808">Transferase</keyword>
<dbReference type="InterPro" id="IPR057596">
    <property type="entry name" value="RDRP_core"/>
</dbReference>
<keyword evidence="1" id="KW-0696">RNA-directed RNA polymerase</keyword>
<keyword evidence="1" id="KW-0548">Nucleotidyltransferase</keyword>
<dbReference type="GO" id="GO:0031380">
    <property type="term" value="C:nuclear RNA-directed RNA polymerase complex"/>
    <property type="evidence" value="ECO:0007669"/>
    <property type="project" value="TreeGrafter"/>
</dbReference>
<proteinExistence type="inferred from homology"/>
<dbReference type="EC" id="2.7.7.48" evidence="1"/>
<dbReference type="InterPro" id="IPR007855">
    <property type="entry name" value="RDRP"/>
</dbReference>
<dbReference type="FunCoup" id="A0A0H2RZ49">
    <property type="interactions" value="5"/>
</dbReference>
<dbReference type="STRING" id="27342.A0A0H2RZ49"/>
<comment type="similarity">
    <text evidence="1">Belongs to the RdRP family.</text>
</comment>
<evidence type="ECO:0000256" key="1">
    <source>
        <dbReference type="RuleBase" id="RU363098"/>
    </source>
</evidence>
<keyword evidence="1" id="KW-0694">RNA-binding</keyword>
<dbReference type="Proteomes" id="UP000053477">
    <property type="component" value="Unassembled WGS sequence"/>
</dbReference>
<evidence type="ECO:0000259" key="3">
    <source>
        <dbReference type="Pfam" id="PF05183"/>
    </source>
</evidence>
<keyword evidence="5" id="KW-1185">Reference proteome</keyword>
<dbReference type="Pfam" id="PF05183">
    <property type="entry name" value="RdRP"/>
    <property type="match status" value="1"/>
</dbReference>
<name>A0A0H2RZ49_9AGAM</name>
<dbReference type="GO" id="GO:0003723">
    <property type="term" value="F:RNA binding"/>
    <property type="evidence" value="ECO:0007669"/>
    <property type="project" value="UniProtKB-KW"/>
</dbReference>
<dbReference type="GO" id="GO:0030422">
    <property type="term" value="P:siRNA processing"/>
    <property type="evidence" value="ECO:0007669"/>
    <property type="project" value="TreeGrafter"/>
</dbReference>
<accession>A0A0H2RZ49</accession>